<keyword evidence="3" id="KW-0998">Cell outer membrane</keyword>
<evidence type="ECO:0000256" key="1">
    <source>
        <dbReference type="ARBA" id="ARBA00004442"/>
    </source>
</evidence>
<dbReference type="InterPro" id="IPR020016">
    <property type="entry name" value="Decahaem-assoc_OM_MtrB/PioB"/>
</dbReference>
<dbReference type="GO" id="GO:0009279">
    <property type="term" value="C:cell outer membrane"/>
    <property type="evidence" value="ECO:0007669"/>
    <property type="project" value="UniProtKB-SubCell"/>
</dbReference>
<proteinExistence type="predicted"/>
<organism evidence="4">
    <name type="scientific">hydrothermal vent metagenome</name>
    <dbReference type="NCBI Taxonomy" id="652676"/>
    <lineage>
        <taxon>unclassified sequences</taxon>
        <taxon>metagenomes</taxon>
        <taxon>ecological metagenomes</taxon>
    </lineage>
</organism>
<dbReference type="NCBIfam" id="TIGR03509">
    <property type="entry name" value="OMP_MtrB_PioB"/>
    <property type="match status" value="1"/>
</dbReference>
<evidence type="ECO:0008006" key="5">
    <source>
        <dbReference type="Google" id="ProtNLM"/>
    </source>
</evidence>
<gene>
    <name evidence="4" type="ORF">MNBD_GAMMA21-25</name>
</gene>
<dbReference type="EMBL" id="UOFR01000001">
    <property type="protein sequence ID" value="VAW90584.1"/>
    <property type="molecule type" value="Genomic_DNA"/>
</dbReference>
<dbReference type="InterPro" id="IPR036942">
    <property type="entry name" value="Beta-barrel_TonB_sf"/>
</dbReference>
<dbReference type="Pfam" id="PF11854">
    <property type="entry name" value="MtrB_PioB"/>
    <property type="match status" value="1"/>
</dbReference>
<accession>A0A3B1AA27</accession>
<dbReference type="SUPFAM" id="SSF56935">
    <property type="entry name" value="Porins"/>
    <property type="match status" value="1"/>
</dbReference>
<evidence type="ECO:0000313" key="4">
    <source>
        <dbReference type="EMBL" id="VAW90584.1"/>
    </source>
</evidence>
<evidence type="ECO:0000256" key="3">
    <source>
        <dbReference type="ARBA" id="ARBA00023237"/>
    </source>
</evidence>
<comment type="subcellular location">
    <subcellularLocation>
        <location evidence="1">Cell outer membrane</location>
    </subcellularLocation>
</comment>
<name>A0A3B1AA27_9ZZZZ</name>
<dbReference type="AlphaFoldDB" id="A0A3B1AA27"/>
<protein>
    <recommendedName>
        <fullName evidence="5">MtrB/PioB family decaheme-associated outer membrane protein</fullName>
    </recommendedName>
</protein>
<evidence type="ECO:0000256" key="2">
    <source>
        <dbReference type="ARBA" id="ARBA00023136"/>
    </source>
</evidence>
<keyword evidence="2" id="KW-0472">Membrane</keyword>
<sequence>MTVEFYKKLALLSILGLVAPPLYADSKTTEPEKTKSVDIEAITKKWKCKYCPDLSEEQWEGYFELNTGYVTNDSYKFGEYNGLPEKGAYLSGDADALYRDDKGNYWNFRGENLGLDSSYLGIEGGRQGQYKLTLEVDQITRYNLDTSRTPYSGNSTQSLPPGWVSGATTADFTTLANDLQNINFSTKRRQFVLSGEYNSSPHWTYGLQFKRQTKKGDLPTGFTFGFTGAAILPKPIDYTTDEIELSTKYHYSGFTGKITLLHSSFENNNNAFVWDNAYDSPVGADQGQDGTAPDNTKQQILFTGNYLGINNLQITGLFSIAQMSQNEAFLPYTVNGTLAPPTLPTTSLDGKVLVINTNLAAHWQYSPKQKWNFIYEHHEQENSTARNTYTYVTADNTLTSTPRANFPYGFRRQKLKVNTDYKFNKQVKLSGGGQLALMDRNYQSVERTEETSFWAKLKHRLDNDLQYSVKTEYSDRKIDNYNVISELTPADNPLMRKYNMADRNGQKLVFNLSYSATSNLFLNFSGDYAQYDYDASNVGLTESNEFSVGFDTQYMVNEDLSFSVFVQNTEIESKQAGSQAFSTADWFATNDDNIVTVGIGANYQVIDDKFKIGIDYVYAESSAAIDVSDGTSFPDLKTRRDTFILSGDYNIDEQFTVKARYQYEVYREDNWYIDDVVPNTLDNVLTLGETAPDYRIGVFWLTLHYRFQ</sequence>
<dbReference type="Gene3D" id="2.40.170.20">
    <property type="entry name" value="TonB-dependent receptor, beta-barrel domain"/>
    <property type="match status" value="1"/>
</dbReference>
<reference evidence="4" key="1">
    <citation type="submission" date="2018-06" db="EMBL/GenBank/DDBJ databases">
        <authorList>
            <person name="Zhirakovskaya E."/>
        </authorList>
    </citation>
    <scope>NUCLEOTIDE SEQUENCE</scope>
</reference>